<dbReference type="Gene3D" id="3.90.230.10">
    <property type="entry name" value="Creatinase/methionine aminopeptidase superfamily"/>
    <property type="match status" value="1"/>
</dbReference>
<evidence type="ECO:0000256" key="5">
    <source>
        <dbReference type="ARBA" id="ARBA00023211"/>
    </source>
</evidence>
<dbReference type="Gene3D" id="3.40.350.10">
    <property type="entry name" value="Creatinase/prolidase N-terminal domain"/>
    <property type="match status" value="1"/>
</dbReference>
<dbReference type="GO" id="GO:0006508">
    <property type="term" value="P:proteolysis"/>
    <property type="evidence" value="ECO:0007669"/>
    <property type="project" value="TreeGrafter"/>
</dbReference>
<keyword evidence="5" id="KW-0464">Manganese</keyword>
<dbReference type="EMBL" id="MCGN01000010">
    <property type="protein sequence ID" value="ORY92038.1"/>
    <property type="molecule type" value="Genomic_DNA"/>
</dbReference>
<comment type="caution">
    <text evidence="9">The sequence shown here is derived from an EMBL/GenBank/DDBJ whole genome shotgun (WGS) entry which is preliminary data.</text>
</comment>
<feature type="region of interest" description="Disordered" evidence="7">
    <location>
        <begin position="496"/>
        <end position="518"/>
    </location>
</feature>
<keyword evidence="10" id="KW-1185">Reference proteome</keyword>
<dbReference type="CDD" id="cd01087">
    <property type="entry name" value="Prolidase"/>
    <property type="match status" value="1"/>
</dbReference>
<evidence type="ECO:0000256" key="2">
    <source>
        <dbReference type="ARBA" id="ARBA00008766"/>
    </source>
</evidence>
<keyword evidence="3 6" id="KW-0479">Metal-binding</keyword>
<organism evidence="9 10">
    <name type="scientific">Syncephalastrum racemosum</name>
    <name type="common">Filamentous fungus</name>
    <dbReference type="NCBI Taxonomy" id="13706"/>
    <lineage>
        <taxon>Eukaryota</taxon>
        <taxon>Fungi</taxon>
        <taxon>Fungi incertae sedis</taxon>
        <taxon>Mucoromycota</taxon>
        <taxon>Mucoromycotina</taxon>
        <taxon>Mucoromycetes</taxon>
        <taxon>Mucorales</taxon>
        <taxon>Syncephalastraceae</taxon>
        <taxon>Syncephalastrum</taxon>
    </lineage>
</organism>
<dbReference type="GO" id="GO:0030145">
    <property type="term" value="F:manganese ion binding"/>
    <property type="evidence" value="ECO:0007669"/>
    <property type="project" value="InterPro"/>
</dbReference>
<comment type="cofactor">
    <cofactor evidence="1">
        <name>Mn(2+)</name>
        <dbReference type="ChEBI" id="CHEBI:29035"/>
    </cofactor>
</comment>
<evidence type="ECO:0000313" key="10">
    <source>
        <dbReference type="Proteomes" id="UP000242180"/>
    </source>
</evidence>
<evidence type="ECO:0000256" key="3">
    <source>
        <dbReference type="ARBA" id="ARBA00022723"/>
    </source>
</evidence>
<reference evidence="9 10" key="1">
    <citation type="submission" date="2016-07" db="EMBL/GenBank/DDBJ databases">
        <title>Pervasive Adenine N6-methylation of Active Genes in Fungi.</title>
        <authorList>
            <consortium name="DOE Joint Genome Institute"/>
            <person name="Mondo S.J."/>
            <person name="Dannebaum R.O."/>
            <person name="Kuo R.C."/>
            <person name="Labutti K."/>
            <person name="Haridas S."/>
            <person name="Kuo A."/>
            <person name="Salamov A."/>
            <person name="Ahrendt S.R."/>
            <person name="Lipzen A."/>
            <person name="Sullivan W."/>
            <person name="Andreopoulos W.B."/>
            <person name="Clum A."/>
            <person name="Lindquist E."/>
            <person name="Daum C."/>
            <person name="Ramamoorthy G.K."/>
            <person name="Gryganskyi A."/>
            <person name="Culley D."/>
            <person name="Magnuson J.K."/>
            <person name="James T.Y."/>
            <person name="O'Malley M.A."/>
            <person name="Stajich J.E."/>
            <person name="Spatafora J.W."/>
            <person name="Visel A."/>
            <person name="Grigoriev I.V."/>
        </authorList>
    </citation>
    <scope>NUCLEOTIDE SEQUENCE [LARGE SCALE GENOMIC DNA]</scope>
    <source>
        <strain evidence="9 10">NRRL 2496</strain>
    </source>
</reference>
<accession>A0A1X2H3T2</accession>
<protein>
    <submittedName>
        <fullName evidence="9">Peptidase M24, structural domain-containing protein</fullName>
    </submittedName>
</protein>
<dbReference type="InterPro" id="IPR000994">
    <property type="entry name" value="Pept_M24"/>
</dbReference>
<dbReference type="SMART" id="SM01011">
    <property type="entry name" value="AMP_N"/>
    <property type="match status" value="1"/>
</dbReference>
<dbReference type="AlphaFoldDB" id="A0A1X2H3T2"/>
<dbReference type="PANTHER" id="PTHR43226">
    <property type="entry name" value="XAA-PRO AMINOPEPTIDASE 3"/>
    <property type="match status" value="1"/>
</dbReference>
<dbReference type="InterPro" id="IPR001131">
    <property type="entry name" value="Peptidase_M24B_aminopep-P_CS"/>
</dbReference>
<evidence type="ECO:0000256" key="4">
    <source>
        <dbReference type="ARBA" id="ARBA00022801"/>
    </source>
</evidence>
<dbReference type="InParanoid" id="A0A1X2H3T2"/>
<dbReference type="PROSITE" id="PS00491">
    <property type="entry name" value="PROLINE_PEPTIDASE"/>
    <property type="match status" value="1"/>
</dbReference>
<evidence type="ECO:0000256" key="1">
    <source>
        <dbReference type="ARBA" id="ARBA00001936"/>
    </source>
</evidence>
<dbReference type="SUPFAM" id="SSF53092">
    <property type="entry name" value="Creatinase/prolidase N-terminal domain"/>
    <property type="match status" value="1"/>
</dbReference>
<dbReference type="PANTHER" id="PTHR43226:SF1">
    <property type="entry name" value="XAA-PRO DIPEPTIDASE"/>
    <property type="match status" value="1"/>
</dbReference>
<sequence>MAPHSTTLIPSAKWNTTYDSSARLPTKEHCVKVRNLLFAEEEKASPSDGDHSGCPSDLSAQHERAILYLHGAKDMTRDDTDVELDFRQESHFFYLTGVNEPGFHVIVDFTAMQVYLVAPTISETDVMWKGAAANTSELLQQYDVDYIITEDDMGPTLKQLAPTVIHVLDTTDTTALPADMLPLLKQDDLRLALTRARLTKFPWEITALRRAADATSHCHTALMARFPSLFSQGKITEGRVAALFTGLAAACHGLDRQAYVPIVASGVRAAILHNTRRSGLIEPGALVLVDAGVEAGCYSSDVTRTFPASGTFSAEARTMYAIVLKMQKAVLAKLKAGTWWPDMELLAMQVLCEELVALGILCGSVDELLDRGVPNAFFYHGLGHSVGLDVHDVGGSYLFTEPLQPDMVITVEPGVYFHGAVLQAWSESVHRDYFDWVQLDRYRSVGGIRIEDTVQITADGHDNLTTAPKEIADIECLMQTSEKHVDLFSVSFPTSPASTTTGASPSPSSASSVPSSSSAFIPLLSTRA</sequence>
<evidence type="ECO:0000256" key="6">
    <source>
        <dbReference type="RuleBase" id="RU000590"/>
    </source>
</evidence>
<dbReference type="Proteomes" id="UP000242180">
    <property type="component" value="Unassembled WGS sequence"/>
</dbReference>
<dbReference type="OrthoDB" id="10261878at2759"/>
<gene>
    <name evidence="9" type="ORF">BCR43DRAFT_497691</name>
</gene>
<comment type="similarity">
    <text evidence="2 6">Belongs to the peptidase M24B family.</text>
</comment>
<dbReference type="SUPFAM" id="SSF55920">
    <property type="entry name" value="Creatinase/aminopeptidase"/>
    <property type="match status" value="1"/>
</dbReference>
<name>A0A1X2H3T2_SYNRA</name>
<dbReference type="InterPro" id="IPR007865">
    <property type="entry name" value="Aminopep_P_N"/>
</dbReference>
<evidence type="ECO:0000256" key="7">
    <source>
        <dbReference type="SAM" id="MobiDB-lite"/>
    </source>
</evidence>
<evidence type="ECO:0000259" key="8">
    <source>
        <dbReference type="SMART" id="SM01011"/>
    </source>
</evidence>
<evidence type="ECO:0000313" key="9">
    <source>
        <dbReference type="EMBL" id="ORY92038.1"/>
    </source>
</evidence>
<dbReference type="InterPro" id="IPR052433">
    <property type="entry name" value="X-Pro_dipept-like"/>
</dbReference>
<dbReference type="GO" id="GO:0070006">
    <property type="term" value="F:metalloaminopeptidase activity"/>
    <property type="evidence" value="ECO:0007669"/>
    <property type="project" value="InterPro"/>
</dbReference>
<dbReference type="Pfam" id="PF00557">
    <property type="entry name" value="Peptidase_M24"/>
    <property type="match status" value="1"/>
</dbReference>
<feature type="domain" description="Aminopeptidase P N-terminal" evidence="8">
    <location>
        <begin position="24"/>
        <end position="177"/>
    </location>
</feature>
<proteinExistence type="inferred from homology"/>
<keyword evidence="4" id="KW-0378">Hydrolase</keyword>
<dbReference type="OMA" id="CHTALMA"/>
<dbReference type="Pfam" id="PF05195">
    <property type="entry name" value="AMP_N"/>
    <property type="match status" value="1"/>
</dbReference>
<dbReference type="STRING" id="13706.A0A1X2H3T2"/>
<dbReference type="InterPro" id="IPR029149">
    <property type="entry name" value="Creatin/AminoP/Spt16_N"/>
</dbReference>
<dbReference type="InterPro" id="IPR036005">
    <property type="entry name" value="Creatinase/aminopeptidase-like"/>
</dbReference>